<dbReference type="SMART" id="SM00028">
    <property type="entry name" value="TPR"/>
    <property type="match status" value="6"/>
</dbReference>
<dbReference type="InterPro" id="IPR016032">
    <property type="entry name" value="Sig_transdc_resp-reg_C-effctor"/>
</dbReference>
<dbReference type="Pfam" id="PF00486">
    <property type="entry name" value="Trans_reg_C"/>
    <property type="match status" value="1"/>
</dbReference>
<dbReference type="InterPro" id="IPR041664">
    <property type="entry name" value="AAA_16"/>
</dbReference>
<feature type="region of interest" description="Disordered" evidence="6">
    <location>
        <begin position="974"/>
        <end position="1007"/>
    </location>
</feature>
<feature type="DNA-binding region" description="OmpR/PhoB-type" evidence="5">
    <location>
        <begin position="1"/>
        <end position="99"/>
    </location>
</feature>
<sequence length="1007" mass="106850">MTTSERCEVRVLGPVTALGPAGPAALSGARQRAVLGVLALHAGAVLPGNRLVDVLWGEDPPRTALRTLHSHVARIRQALAACGAGPVLRTSEPGYVLDLPAAQVDAHRFADLVAAARRDLVGTPDRAARTLRSALGLWRGEPLAGAGLAGWGEREVERLHELRLSAVEDLWDAEIRSGGHGAAALELPRLLAEHPTRERLVRLHMLALYRCGRHTDALEVYGRLRQDLAEEFGVDPGRELVELHTAILRREPVLDPPPAAPAPAVLPRQLPARAGHFTGRAAELAALDGAVAAAADDLPVLVVTGPAGMGKTSLAVQWAHRVVDRFPDGQLFLDLRGHDPERAVSAHDALAHLLRGLDVPEDRVPGGPDDRAALYRSLLHGKRCLVLLDNAGSAEDVARLVPGGEGNLLLVTSRRVMSALAARHATRVVVVDALGHDEAVALLGSVVGDDRVEREAGAAAGLARLCGGMPLALRIAAARLVGQPVRPLAEFAAELTGADRLDGLAVEGDSRTVRTVLAGACAPLAEGTARVFDRLGLHPGPTFGPHLGAALCGLPPDGGRRAVAELAASHLVSAVAADRYRFHDLIGEFARRRLTAREPGGDTADRLVDWYLAVVDAANRLLDPARGLVTPAVVHPPAELPFPARQQAALAFLESERGNLVPVVRQARAWGHLTAAWQLTYLLTSFYASAGHWQERVELCREGAAAAEGLGDRAAEVEMLRALGVAYSMTRRLREALETNERALELARAIGDVPGQGHIHNNVANIHTKLRRFDEAVAAYHLAVERCAAAGDGLGAALVQRNLGNAYVRMGRPEPAFAPLEEALARCRELGHPRVEAAALDTLGEACLLLGDPERALAHFGRALAISRDIGDRWLEWEILLDTGAAHLDGGDPGPALACFERALAISREVGDRHGESCALAHLGRGHLLSGDLAAAGEHLDAALVVRARVPDDHEEAHLHRDLGELWGRRGDPAAAERHRRTSARLRARANAAGDEGAEGEAGEAGS</sequence>
<dbReference type="CDD" id="cd15831">
    <property type="entry name" value="BTAD"/>
    <property type="match status" value="1"/>
</dbReference>
<dbReference type="Pfam" id="PF03704">
    <property type="entry name" value="BTAD"/>
    <property type="match status" value="1"/>
</dbReference>
<dbReference type="Gene3D" id="1.10.10.10">
    <property type="entry name" value="Winged helix-like DNA-binding domain superfamily/Winged helix DNA-binding domain"/>
    <property type="match status" value="1"/>
</dbReference>
<dbReference type="SUPFAM" id="SSF46894">
    <property type="entry name" value="C-terminal effector domain of the bipartite response regulators"/>
    <property type="match status" value="1"/>
</dbReference>
<dbReference type="PROSITE" id="PS51755">
    <property type="entry name" value="OMPR_PHOB"/>
    <property type="match status" value="1"/>
</dbReference>
<reference evidence="9" key="1">
    <citation type="journal article" date="2019" name="Int. J. Syst. Evol. Microbiol.">
        <title>The Global Catalogue of Microorganisms (GCM) 10K type strain sequencing project: providing services to taxonomists for standard genome sequencing and annotation.</title>
        <authorList>
            <consortium name="The Broad Institute Genomics Platform"/>
            <consortium name="The Broad Institute Genome Sequencing Center for Infectious Disease"/>
            <person name="Wu L."/>
            <person name="Ma J."/>
        </authorList>
    </citation>
    <scope>NUCLEOTIDE SEQUENCE [LARGE SCALE GENOMIC DNA]</scope>
    <source>
        <strain evidence="9">KCTC 12848</strain>
    </source>
</reference>
<dbReference type="RefSeq" id="WP_344035302.1">
    <property type="nucleotide sequence ID" value="NZ_BAAAKE010000002.1"/>
</dbReference>
<dbReference type="InterPro" id="IPR005158">
    <property type="entry name" value="BTAD"/>
</dbReference>
<keyword evidence="3 5" id="KW-0238">DNA-binding</keyword>
<proteinExistence type="inferred from homology"/>
<dbReference type="Gene3D" id="1.25.40.10">
    <property type="entry name" value="Tetratricopeptide repeat domain"/>
    <property type="match status" value="3"/>
</dbReference>
<comment type="similarity">
    <text evidence="1">Belongs to the AfsR/DnrI/RedD regulatory family.</text>
</comment>
<dbReference type="PANTHER" id="PTHR35807">
    <property type="entry name" value="TRANSCRIPTIONAL REGULATOR REDD-RELATED"/>
    <property type="match status" value="1"/>
</dbReference>
<evidence type="ECO:0000259" key="7">
    <source>
        <dbReference type="PROSITE" id="PS51755"/>
    </source>
</evidence>
<gene>
    <name evidence="8" type="ORF">ACFPFM_03365</name>
</gene>
<dbReference type="PANTHER" id="PTHR35807:SF1">
    <property type="entry name" value="TRANSCRIPTIONAL REGULATOR REDD"/>
    <property type="match status" value="1"/>
</dbReference>
<keyword evidence="2" id="KW-0805">Transcription regulation</keyword>
<dbReference type="EMBL" id="JBHSJB010000003">
    <property type="protein sequence ID" value="MFC5052790.1"/>
    <property type="molecule type" value="Genomic_DNA"/>
</dbReference>
<dbReference type="InterPro" id="IPR001867">
    <property type="entry name" value="OmpR/PhoB-type_DNA-bd"/>
</dbReference>
<protein>
    <submittedName>
        <fullName evidence="8">BTAD domain-containing putative transcriptional regulator</fullName>
    </submittedName>
</protein>
<evidence type="ECO:0000256" key="2">
    <source>
        <dbReference type="ARBA" id="ARBA00023015"/>
    </source>
</evidence>
<feature type="compositionally biased region" description="Basic residues" evidence="6">
    <location>
        <begin position="978"/>
        <end position="988"/>
    </location>
</feature>
<comment type="caution">
    <text evidence="8">The sequence shown here is derived from an EMBL/GenBank/DDBJ whole genome shotgun (WGS) entry which is preliminary data.</text>
</comment>
<feature type="domain" description="OmpR/PhoB-type" evidence="7">
    <location>
        <begin position="1"/>
        <end position="99"/>
    </location>
</feature>
<dbReference type="SMART" id="SM00862">
    <property type="entry name" value="Trans_reg_C"/>
    <property type="match status" value="1"/>
</dbReference>
<dbReference type="InterPro" id="IPR011990">
    <property type="entry name" value="TPR-like_helical_dom_sf"/>
</dbReference>
<organism evidence="8 9">
    <name type="scientific">Saccharothrix xinjiangensis</name>
    <dbReference type="NCBI Taxonomy" id="204798"/>
    <lineage>
        <taxon>Bacteria</taxon>
        <taxon>Bacillati</taxon>
        <taxon>Actinomycetota</taxon>
        <taxon>Actinomycetes</taxon>
        <taxon>Pseudonocardiales</taxon>
        <taxon>Pseudonocardiaceae</taxon>
        <taxon>Saccharothrix</taxon>
    </lineage>
</organism>
<dbReference type="InterPro" id="IPR036388">
    <property type="entry name" value="WH-like_DNA-bd_sf"/>
</dbReference>
<evidence type="ECO:0000256" key="5">
    <source>
        <dbReference type="PROSITE-ProRule" id="PRU01091"/>
    </source>
</evidence>
<dbReference type="SMART" id="SM00382">
    <property type="entry name" value="AAA"/>
    <property type="match status" value="1"/>
</dbReference>
<evidence type="ECO:0000313" key="9">
    <source>
        <dbReference type="Proteomes" id="UP001595833"/>
    </source>
</evidence>
<keyword evidence="9" id="KW-1185">Reference proteome</keyword>
<dbReference type="SUPFAM" id="SSF48452">
    <property type="entry name" value="TPR-like"/>
    <property type="match status" value="4"/>
</dbReference>
<dbReference type="SMART" id="SM01043">
    <property type="entry name" value="BTAD"/>
    <property type="match status" value="1"/>
</dbReference>
<dbReference type="InterPro" id="IPR027417">
    <property type="entry name" value="P-loop_NTPase"/>
</dbReference>
<dbReference type="Gene3D" id="3.40.50.300">
    <property type="entry name" value="P-loop containing nucleotide triphosphate hydrolases"/>
    <property type="match status" value="1"/>
</dbReference>
<dbReference type="InterPro" id="IPR019734">
    <property type="entry name" value="TPR_rpt"/>
</dbReference>
<evidence type="ECO:0000256" key="6">
    <source>
        <dbReference type="SAM" id="MobiDB-lite"/>
    </source>
</evidence>
<feature type="compositionally biased region" description="Acidic residues" evidence="6">
    <location>
        <begin position="996"/>
        <end position="1007"/>
    </location>
</feature>
<dbReference type="SUPFAM" id="SSF52540">
    <property type="entry name" value="P-loop containing nucleoside triphosphate hydrolases"/>
    <property type="match status" value="1"/>
</dbReference>
<evidence type="ECO:0000256" key="1">
    <source>
        <dbReference type="ARBA" id="ARBA00005820"/>
    </source>
</evidence>
<name>A0ABV9XR04_9PSEU</name>
<evidence type="ECO:0000256" key="4">
    <source>
        <dbReference type="ARBA" id="ARBA00023163"/>
    </source>
</evidence>
<dbReference type="InterPro" id="IPR051677">
    <property type="entry name" value="AfsR-DnrI-RedD_regulator"/>
</dbReference>
<dbReference type="Proteomes" id="UP001595833">
    <property type="component" value="Unassembled WGS sequence"/>
</dbReference>
<evidence type="ECO:0000256" key="3">
    <source>
        <dbReference type="ARBA" id="ARBA00023125"/>
    </source>
</evidence>
<dbReference type="Pfam" id="PF13191">
    <property type="entry name" value="AAA_16"/>
    <property type="match status" value="1"/>
</dbReference>
<evidence type="ECO:0000313" key="8">
    <source>
        <dbReference type="EMBL" id="MFC5052790.1"/>
    </source>
</evidence>
<accession>A0ABV9XR04</accession>
<keyword evidence="4" id="KW-0804">Transcription</keyword>
<dbReference type="PRINTS" id="PR00364">
    <property type="entry name" value="DISEASERSIST"/>
</dbReference>
<dbReference type="InterPro" id="IPR003593">
    <property type="entry name" value="AAA+_ATPase"/>
</dbReference>
<dbReference type="Pfam" id="PF13424">
    <property type="entry name" value="TPR_12"/>
    <property type="match status" value="2"/>
</dbReference>